<evidence type="ECO:0000313" key="8">
    <source>
        <dbReference type="Proteomes" id="UP001555826"/>
    </source>
</evidence>
<reference evidence="7 8" key="1">
    <citation type="submission" date="2024-07" db="EMBL/GenBank/DDBJ databases">
        <authorList>
            <person name="Thanompreechachai J."/>
            <person name="Duangmal K."/>
        </authorList>
    </citation>
    <scope>NUCLEOTIDE SEQUENCE [LARGE SCALE GENOMIC DNA]</scope>
    <source>
        <strain evidence="7 8">KCTC 19886</strain>
    </source>
</reference>
<dbReference type="EMBL" id="JBFNQN010000007">
    <property type="protein sequence ID" value="MEW9265303.1"/>
    <property type="molecule type" value="Genomic_DNA"/>
</dbReference>
<dbReference type="RefSeq" id="WP_367638329.1">
    <property type="nucleotide sequence ID" value="NZ_JBFNQN010000007.1"/>
</dbReference>
<gene>
    <name evidence="7" type="ORF">AB1207_11140</name>
</gene>
<dbReference type="Proteomes" id="UP001555826">
    <property type="component" value="Unassembled WGS sequence"/>
</dbReference>
<dbReference type="PANTHER" id="PTHR30532:SF25">
    <property type="entry name" value="IRON(III) DICITRATE-BINDING PERIPLASMIC PROTEIN"/>
    <property type="match status" value="1"/>
</dbReference>
<keyword evidence="8" id="KW-1185">Reference proteome</keyword>
<evidence type="ECO:0000256" key="3">
    <source>
        <dbReference type="ARBA" id="ARBA00022448"/>
    </source>
</evidence>
<protein>
    <submittedName>
        <fullName evidence="7">ABC transporter substrate-binding protein</fullName>
    </submittedName>
</protein>
<dbReference type="InterPro" id="IPR006311">
    <property type="entry name" value="TAT_signal"/>
</dbReference>
<comment type="similarity">
    <text evidence="2">Belongs to the bacterial solute-binding protein 8 family.</text>
</comment>
<evidence type="ECO:0000256" key="1">
    <source>
        <dbReference type="ARBA" id="ARBA00004196"/>
    </source>
</evidence>
<organism evidence="7 8">
    <name type="scientific">Kineococcus endophyticus</name>
    <dbReference type="NCBI Taxonomy" id="1181883"/>
    <lineage>
        <taxon>Bacteria</taxon>
        <taxon>Bacillati</taxon>
        <taxon>Actinomycetota</taxon>
        <taxon>Actinomycetes</taxon>
        <taxon>Kineosporiales</taxon>
        <taxon>Kineosporiaceae</taxon>
        <taxon>Kineococcus</taxon>
    </lineage>
</organism>
<dbReference type="SUPFAM" id="SSF53807">
    <property type="entry name" value="Helical backbone' metal receptor"/>
    <property type="match status" value="1"/>
</dbReference>
<keyword evidence="3" id="KW-0813">Transport</keyword>
<dbReference type="PANTHER" id="PTHR30532">
    <property type="entry name" value="IRON III DICITRATE-BINDING PERIPLASMIC PROTEIN"/>
    <property type="match status" value="1"/>
</dbReference>
<feature type="domain" description="Fe/B12 periplasmic-binding" evidence="6">
    <location>
        <begin position="84"/>
        <end position="340"/>
    </location>
</feature>
<name>A0ABV3P6Q1_9ACTN</name>
<dbReference type="Pfam" id="PF01497">
    <property type="entry name" value="Peripla_BP_2"/>
    <property type="match status" value="1"/>
</dbReference>
<dbReference type="PROSITE" id="PS51318">
    <property type="entry name" value="TAT"/>
    <property type="match status" value="1"/>
</dbReference>
<comment type="subcellular location">
    <subcellularLocation>
        <location evidence="1">Cell envelope</location>
    </subcellularLocation>
</comment>
<proteinExistence type="inferred from homology"/>
<keyword evidence="4 5" id="KW-0732">Signal</keyword>
<feature type="signal peptide" evidence="5">
    <location>
        <begin position="1"/>
        <end position="27"/>
    </location>
</feature>
<feature type="chain" id="PRO_5046004150" evidence="5">
    <location>
        <begin position="28"/>
        <end position="340"/>
    </location>
</feature>
<sequence length="340" mass="35103">MIPRLDRRLFLGAGAGLLLTGCSTASAGDTPAAPATSSAPTTASAWVTPRELPAGWGSGQDDGVFPRTVVHAAGSTTVPARPTRVVVVSTGQMDAALTLGVVPVGATAGDGAGRVPDYLRARFPDRSADLDAVADLGTRTQPNLEAVAALAPDLVLVNASAKDGDVLGALQAIAPTVVTQGTGLRWKQDLLLLADGLGLRQRAQTWLDEHHARAAALAPSPSPTVSFLRRNGDRVRVFGVASFSGSVAEDAGLARPQGQRFTDETSRDVSAEQLDLADADRLFFGVQGGDAAELTSLPTWGDLGAVRTGRAVQVDDDAFFLNTGPTAAQIVLEELERALG</sequence>
<dbReference type="InterPro" id="IPR002491">
    <property type="entry name" value="ABC_transptr_periplasmic_BD"/>
</dbReference>
<dbReference type="InterPro" id="IPR051313">
    <property type="entry name" value="Bact_iron-sidero_bind"/>
</dbReference>
<evidence type="ECO:0000259" key="6">
    <source>
        <dbReference type="PROSITE" id="PS50983"/>
    </source>
</evidence>
<evidence type="ECO:0000256" key="5">
    <source>
        <dbReference type="SAM" id="SignalP"/>
    </source>
</evidence>
<evidence type="ECO:0000256" key="2">
    <source>
        <dbReference type="ARBA" id="ARBA00008814"/>
    </source>
</evidence>
<evidence type="ECO:0000313" key="7">
    <source>
        <dbReference type="EMBL" id="MEW9265303.1"/>
    </source>
</evidence>
<evidence type="ECO:0000256" key="4">
    <source>
        <dbReference type="ARBA" id="ARBA00022729"/>
    </source>
</evidence>
<dbReference type="PROSITE" id="PS51257">
    <property type="entry name" value="PROKAR_LIPOPROTEIN"/>
    <property type="match status" value="1"/>
</dbReference>
<accession>A0ABV3P6Q1</accession>
<comment type="caution">
    <text evidence="7">The sequence shown here is derived from an EMBL/GenBank/DDBJ whole genome shotgun (WGS) entry which is preliminary data.</text>
</comment>
<dbReference type="Gene3D" id="3.40.50.1980">
    <property type="entry name" value="Nitrogenase molybdenum iron protein domain"/>
    <property type="match status" value="2"/>
</dbReference>
<dbReference type="PROSITE" id="PS50983">
    <property type="entry name" value="FE_B12_PBP"/>
    <property type="match status" value="1"/>
</dbReference>